<dbReference type="InterPro" id="IPR036397">
    <property type="entry name" value="RNaseH_sf"/>
</dbReference>
<keyword evidence="2" id="KW-1185">Reference proteome</keyword>
<accession>A0AAV0B3L0</accession>
<proteinExistence type="predicted"/>
<dbReference type="Gene3D" id="3.30.420.10">
    <property type="entry name" value="Ribonuclease H-like superfamily/Ribonuclease H"/>
    <property type="match status" value="1"/>
</dbReference>
<dbReference type="AlphaFoldDB" id="A0AAV0B3L0"/>
<name>A0AAV0B3L0_PHAPC</name>
<evidence type="ECO:0000313" key="1">
    <source>
        <dbReference type="EMBL" id="CAH7675543.1"/>
    </source>
</evidence>
<reference evidence="1" key="1">
    <citation type="submission" date="2022-06" db="EMBL/GenBank/DDBJ databases">
        <authorList>
            <consortium name="SYNGENTA / RWTH Aachen University"/>
        </authorList>
    </citation>
    <scope>NUCLEOTIDE SEQUENCE</scope>
</reference>
<dbReference type="GO" id="GO:0003676">
    <property type="term" value="F:nucleic acid binding"/>
    <property type="evidence" value="ECO:0007669"/>
    <property type="project" value="InterPro"/>
</dbReference>
<organism evidence="1 2">
    <name type="scientific">Phakopsora pachyrhizi</name>
    <name type="common">Asian soybean rust disease fungus</name>
    <dbReference type="NCBI Taxonomy" id="170000"/>
    <lineage>
        <taxon>Eukaryota</taxon>
        <taxon>Fungi</taxon>
        <taxon>Dikarya</taxon>
        <taxon>Basidiomycota</taxon>
        <taxon>Pucciniomycotina</taxon>
        <taxon>Pucciniomycetes</taxon>
        <taxon>Pucciniales</taxon>
        <taxon>Phakopsoraceae</taxon>
        <taxon>Phakopsora</taxon>
    </lineage>
</organism>
<dbReference type="InterPro" id="IPR012337">
    <property type="entry name" value="RNaseH-like_sf"/>
</dbReference>
<dbReference type="EMBL" id="CALTRL010002358">
    <property type="protein sequence ID" value="CAH7675543.1"/>
    <property type="molecule type" value="Genomic_DNA"/>
</dbReference>
<evidence type="ECO:0000313" key="2">
    <source>
        <dbReference type="Proteomes" id="UP001153365"/>
    </source>
</evidence>
<dbReference type="SUPFAM" id="SSF53098">
    <property type="entry name" value="Ribonuclease H-like"/>
    <property type="match status" value="1"/>
</dbReference>
<sequence length="285" mass="32189">MPEVPKSNRTLNRLVSSHIPPSNDSFCVCIRDFTKMIMGITKKNKNLPLPPSSDEVERANLLNITDVDINSLIIDESSISVDEESITKEIPTKFKILCLSELAKNNINLATFQWDVKGQTKWDGLVINFLVKHWLHAKNNQAFEEYPLQQEYCTNTIVSADETNHTVDDPQNIANSVCSTSQRATKSVGIATPTYYANLVAKRAKKWDISDENGSTVFTVNSGTQTSGERHCEFDYFKNKINKMNENVKLISHQIKNALLPDGFSWKKNSQSPEDYSKVSSLYHP</sequence>
<protein>
    <submittedName>
        <fullName evidence="1">Uncharacterized protein</fullName>
    </submittedName>
</protein>
<gene>
    <name evidence="1" type="ORF">PPACK8108_LOCUS10560</name>
</gene>
<dbReference type="Proteomes" id="UP001153365">
    <property type="component" value="Unassembled WGS sequence"/>
</dbReference>
<comment type="caution">
    <text evidence="1">The sequence shown here is derived from an EMBL/GenBank/DDBJ whole genome shotgun (WGS) entry which is preliminary data.</text>
</comment>